<dbReference type="InterPro" id="IPR000847">
    <property type="entry name" value="LysR_HTH_N"/>
</dbReference>
<feature type="domain" description="HTH lysR-type" evidence="5">
    <location>
        <begin position="1"/>
        <end position="58"/>
    </location>
</feature>
<dbReference type="EMBL" id="FOVK01000022">
    <property type="protein sequence ID" value="SFO15548.1"/>
    <property type="molecule type" value="Genomic_DNA"/>
</dbReference>
<protein>
    <submittedName>
        <fullName evidence="6">DNA-binding transcriptional regulator, LysR family</fullName>
    </submittedName>
</protein>
<evidence type="ECO:0000256" key="2">
    <source>
        <dbReference type="ARBA" id="ARBA00023015"/>
    </source>
</evidence>
<dbReference type="GO" id="GO:0000976">
    <property type="term" value="F:transcription cis-regulatory region binding"/>
    <property type="evidence" value="ECO:0007669"/>
    <property type="project" value="TreeGrafter"/>
</dbReference>
<dbReference type="AlphaFoldDB" id="A0A1I5EVJ2"/>
<evidence type="ECO:0000256" key="1">
    <source>
        <dbReference type="ARBA" id="ARBA00009437"/>
    </source>
</evidence>
<evidence type="ECO:0000256" key="4">
    <source>
        <dbReference type="ARBA" id="ARBA00023163"/>
    </source>
</evidence>
<keyword evidence="4" id="KW-0804">Transcription</keyword>
<comment type="similarity">
    <text evidence="1">Belongs to the LysR transcriptional regulatory family.</text>
</comment>
<dbReference type="InterPro" id="IPR036390">
    <property type="entry name" value="WH_DNA-bd_sf"/>
</dbReference>
<dbReference type="OrthoDB" id="9785745at2"/>
<evidence type="ECO:0000313" key="6">
    <source>
        <dbReference type="EMBL" id="SFO15548.1"/>
    </source>
</evidence>
<organism evidence="6 7">
    <name type="scientific">Proteiniclasticum ruminis</name>
    <dbReference type="NCBI Taxonomy" id="398199"/>
    <lineage>
        <taxon>Bacteria</taxon>
        <taxon>Bacillati</taxon>
        <taxon>Bacillota</taxon>
        <taxon>Clostridia</taxon>
        <taxon>Eubacteriales</taxon>
        <taxon>Clostridiaceae</taxon>
        <taxon>Proteiniclasticum</taxon>
    </lineage>
</organism>
<dbReference type="PRINTS" id="PR00039">
    <property type="entry name" value="HTHLYSR"/>
</dbReference>
<dbReference type="STRING" id="398199.SAMN05421804_101612"/>
<keyword evidence="2" id="KW-0805">Transcription regulation</keyword>
<sequence>MLDPRLLTFLAIVEEESYTKAAVRLSMTQPGLSHQMKQLEEMYDVKLFHYENRRISLTEEGAVFRKYAEFLLYQEKMMKKELENLKKKRKKYYFGATLTLGEYTLAPHLKQFYDSFKEVEFSLMVDNTKVLLSHLQTGHLDFALIEGIVDKALYQVTLLKEVPFILVVGPEHRLSGRKEVSMEELLPETLLVREEGSGSRKVLETGLSTINFSIRGFERVIDIGNIGLLKKLTEQGAGISFMYKDAVLLELSSGRLKEISVKNLRMVREFNFVTQPGNLQNKEFKRFYRFLQSVLS</sequence>
<proteinExistence type="inferred from homology"/>
<dbReference type="InterPro" id="IPR036388">
    <property type="entry name" value="WH-like_DNA-bd_sf"/>
</dbReference>
<dbReference type="PANTHER" id="PTHR30126:SF39">
    <property type="entry name" value="HTH-TYPE TRANSCRIPTIONAL REGULATOR CYSL"/>
    <property type="match status" value="1"/>
</dbReference>
<dbReference type="InterPro" id="IPR005119">
    <property type="entry name" value="LysR_subst-bd"/>
</dbReference>
<name>A0A1I5EVJ2_9CLOT</name>
<evidence type="ECO:0000256" key="3">
    <source>
        <dbReference type="ARBA" id="ARBA00023125"/>
    </source>
</evidence>
<evidence type="ECO:0000259" key="5">
    <source>
        <dbReference type="PROSITE" id="PS50931"/>
    </source>
</evidence>
<keyword evidence="7" id="KW-1185">Reference proteome</keyword>
<reference evidence="6 7" key="1">
    <citation type="submission" date="2016-10" db="EMBL/GenBank/DDBJ databases">
        <authorList>
            <person name="de Groot N.N."/>
        </authorList>
    </citation>
    <scope>NUCLEOTIDE SEQUENCE [LARGE SCALE GENOMIC DNA]</scope>
    <source>
        <strain evidence="6 7">ML2</strain>
    </source>
</reference>
<accession>A0A1I5EVJ2</accession>
<dbReference type="SUPFAM" id="SSF53850">
    <property type="entry name" value="Periplasmic binding protein-like II"/>
    <property type="match status" value="1"/>
</dbReference>
<dbReference type="eggNOG" id="COG0583">
    <property type="taxonomic scope" value="Bacteria"/>
</dbReference>
<gene>
    <name evidence="6" type="ORF">SAMN04488695_1223</name>
</gene>
<keyword evidence="3 6" id="KW-0238">DNA-binding</keyword>
<dbReference type="Proteomes" id="UP000181899">
    <property type="component" value="Unassembled WGS sequence"/>
</dbReference>
<dbReference type="RefSeq" id="WP_074913240.1">
    <property type="nucleotide sequence ID" value="NZ_FOVK01000022.1"/>
</dbReference>
<dbReference type="PANTHER" id="PTHR30126">
    <property type="entry name" value="HTH-TYPE TRANSCRIPTIONAL REGULATOR"/>
    <property type="match status" value="1"/>
</dbReference>
<dbReference type="Gene3D" id="1.10.10.10">
    <property type="entry name" value="Winged helix-like DNA-binding domain superfamily/Winged helix DNA-binding domain"/>
    <property type="match status" value="1"/>
</dbReference>
<dbReference type="Pfam" id="PF00126">
    <property type="entry name" value="HTH_1"/>
    <property type="match status" value="1"/>
</dbReference>
<evidence type="ECO:0000313" key="7">
    <source>
        <dbReference type="Proteomes" id="UP000181899"/>
    </source>
</evidence>
<dbReference type="Gene3D" id="3.40.190.10">
    <property type="entry name" value="Periplasmic binding protein-like II"/>
    <property type="match status" value="2"/>
</dbReference>
<dbReference type="Pfam" id="PF03466">
    <property type="entry name" value="LysR_substrate"/>
    <property type="match status" value="1"/>
</dbReference>
<dbReference type="PROSITE" id="PS50931">
    <property type="entry name" value="HTH_LYSR"/>
    <property type="match status" value="1"/>
</dbReference>
<dbReference type="GO" id="GO:0003700">
    <property type="term" value="F:DNA-binding transcription factor activity"/>
    <property type="evidence" value="ECO:0007669"/>
    <property type="project" value="InterPro"/>
</dbReference>
<dbReference type="SUPFAM" id="SSF46785">
    <property type="entry name" value="Winged helix' DNA-binding domain"/>
    <property type="match status" value="1"/>
</dbReference>